<dbReference type="CDD" id="cd03441">
    <property type="entry name" value="R_hydratase_like"/>
    <property type="match status" value="1"/>
</dbReference>
<dbReference type="GO" id="GO:0006633">
    <property type="term" value="P:fatty acid biosynthetic process"/>
    <property type="evidence" value="ECO:0007669"/>
    <property type="project" value="TreeGrafter"/>
</dbReference>
<evidence type="ECO:0000259" key="1">
    <source>
        <dbReference type="Pfam" id="PF01575"/>
    </source>
</evidence>
<dbReference type="InterPro" id="IPR002539">
    <property type="entry name" value="MaoC-like_dom"/>
</dbReference>
<dbReference type="AlphaFoldDB" id="A0AAW1NRC7"/>
<gene>
    <name evidence="2" type="ORF">WJX73_009525</name>
</gene>
<dbReference type="InterPro" id="IPR050965">
    <property type="entry name" value="UPF0336/Enoyl-CoA_hydratase"/>
</dbReference>
<dbReference type="InterPro" id="IPR029069">
    <property type="entry name" value="HotDog_dom_sf"/>
</dbReference>
<accession>A0AAW1NRC7</accession>
<reference evidence="2 3" key="1">
    <citation type="journal article" date="2024" name="Nat. Commun.">
        <title>Phylogenomics reveals the evolutionary origins of lichenization in chlorophyte algae.</title>
        <authorList>
            <person name="Puginier C."/>
            <person name="Libourel C."/>
            <person name="Otte J."/>
            <person name="Skaloud P."/>
            <person name="Haon M."/>
            <person name="Grisel S."/>
            <person name="Petersen M."/>
            <person name="Berrin J.G."/>
            <person name="Delaux P.M."/>
            <person name="Dal Grande F."/>
            <person name="Keller J."/>
        </authorList>
    </citation>
    <scope>NUCLEOTIDE SEQUENCE [LARGE SCALE GENOMIC DNA]</scope>
    <source>
        <strain evidence="2 3">SAG 2036</strain>
    </source>
</reference>
<dbReference type="PANTHER" id="PTHR43437:SF3">
    <property type="entry name" value="HYDROXYACYL-THIOESTER DEHYDRATASE TYPE 2, MITOCHONDRIAL"/>
    <property type="match status" value="1"/>
</dbReference>
<dbReference type="EMBL" id="JALJOQ010000120">
    <property type="protein sequence ID" value="KAK9795964.1"/>
    <property type="molecule type" value="Genomic_DNA"/>
</dbReference>
<feature type="domain" description="MaoC-like" evidence="1">
    <location>
        <begin position="48"/>
        <end position="135"/>
    </location>
</feature>
<dbReference type="Pfam" id="PF01575">
    <property type="entry name" value="MaoC_dehydratas"/>
    <property type="match status" value="1"/>
</dbReference>
<name>A0AAW1NRC7_9CHLO</name>
<sequence>MAAALTSCLRRSGGLTTVQSSFWLRWQSEGAQGSAKLLPGTVYELHKVFSQKEVTAFLDTTGDNNDFHHDSGAARLQGFKGAIMPGMLCASLFPALVAQNHPGAVYASQELKFVKPVLVGEDVYAKVEHDGKRRQTQ</sequence>
<dbReference type="SUPFAM" id="SSF54637">
    <property type="entry name" value="Thioesterase/thiol ester dehydrase-isomerase"/>
    <property type="match status" value="1"/>
</dbReference>
<protein>
    <recommendedName>
        <fullName evidence="1">MaoC-like domain-containing protein</fullName>
    </recommendedName>
</protein>
<proteinExistence type="predicted"/>
<evidence type="ECO:0000313" key="2">
    <source>
        <dbReference type="EMBL" id="KAK9795964.1"/>
    </source>
</evidence>
<dbReference type="GO" id="GO:0019171">
    <property type="term" value="F:(3R)-hydroxyacyl-[acyl-carrier-protein] dehydratase activity"/>
    <property type="evidence" value="ECO:0007669"/>
    <property type="project" value="TreeGrafter"/>
</dbReference>
<dbReference type="Gene3D" id="3.10.129.10">
    <property type="entry name" value="Hotdog Thioesterase"/>
    <property type="match status" value="1"/>
</dbReference>
<organism evidence="2 3">
    <name type="scientific">Symbiochloris irregularis</name>
    <dbReference type="NCBI Taxonomy" id="706552"/>
    <lineage>
        <taxon>Eukaryota</taxon>
        <taxon>Viridiplantae</taxon>
        <taxon>Chlorophyta</taxon>
        <taxon>core chlorophytes</taxon>
        <taxon>Trebouxiophyceae</taxon>
        <taxon>Trebouxiales</taxon>
        <taxon>Trebouxiaceae</taxon>
        <taxon>Symbiochloris</taxon>
    </lineage>
</organism>
<dbReference type="GO" id="GO:0005739">
    <property type="term" value="C:mitochondrion"/>
    <property type="evidence" value="ECO:0007669"/>
    <property type="project" value="TreeGrafter"/>
</dbReference>
<dbReference type="PANTHER" id="PTHR43437">
    <property type="entry name" value="HYDROXYACYL-THIOESTER DEHYDRATASE TYPE 2, MITOCHONDRIAL-RELATED"/>
    <property type="match status" value="1"/>
</dbReference>
<dbReference type="Proteomes" id="UP001465755">
    <property type="component" value="Unassembled WGS sequence"/>
</dbReference>
<keyword evidence="3" id="KW-1185">Reference proteome</keyword>
<comment type="caution">
    <text evidence="2">The sequence shown here is derived from an EMBL/GenBank/DDBJ whole genome shotgun (WGS) entry which is preliminary data.</text>
</comment>
<evidence type="ECO:0000313" key="3">
    <source>
        <dbReference type="Proteomes" id="UP001465755"/>
    </source>
</evidence>